<dbReference type="RefSeq" id="WP_162669513.1">
    <property type="nucleotide sequence ID" value="NZ_LR593886.1"/>
</dbReference>
<feature type="chain" id="PRO_5026684238" evidence="1">
    <location>
        <begin position="19"/>
        <end position="390"/>
    </location>
</feature>
<protein>
    <submittedName>
        <fullName evidence="2">Heat repeat-containing protein: Marine sediment metagenome DNA, contig: S01H1_L06444</fullName>
    </submittedName>
</protein>
<proteinExistence type="predicted"/>
<feature type="signal peptide" evidence="1">
    <location>
        <begin position="1"/>
        <end position="18"/>
    </location>
</feature>
<name>A0A6P2D2G5_9BACT</name>
<dbReference type="SUPFAM" id="SSF48371">
    <property type="entry name" value="ARM repeat"/>
    <property type="match status" value="1"/>
</dbReference>
<keyword evidence="3" id="KW-1185">Reference proteome</keyword>
<dbReference type="KEGG" id="gms:SOIL9_26670"/>
<dbReference type="AlphaFoldDB" id="A0A6P2D2G5"/>
<gene>
    <name evidence="2" type="ORF">SOIL9_26670</name>
</gene>
<accession>A0A6P2D2G5</accession>
<evidence type="ECO:0000313" key="3">
    <source>
        <dbReference type="Proteomes" id="UP000464178"/>
    </source>
</evidence>
<dbReference type="InterPro" id="IPR016024">
    <property type="entry name" value="ARM-type_fold"/>
</dbReference>
<dbReference type="Gene3D" id="1.25.10.10">
    <property type="entry name" value="Leucine-rich Repeat Variant"/>
    <property type="match status" value="2"/>
</dbReference>
<keyword evidence="1" id="KW-0732">Signal</keyword>
<organism evidence="2 3">
    <name type="scientific">Gemmata massiliana</name>
    <dbReference type="NCBI Taxonomy" id="1210884"/>
    <lineage>
        <taxon>Bacteria</taxon>
        <taxon>Pseudomonadati</taxon>
        <taxon>Planctomycetota</taxon>
        <taxon>Planctomycetia</taxon>
        <taxon>Gemmatales</taxon>
        <taxon>Gemmataceae</taxon>
        <taxon>Gemmata</taxon>
    </lineage>
</organism>
<reference evidence="2 3" key="1">
    <citation type="submission" date="2019-05" db="EMBL/GenBank/DDBJ databases">
        <authorList>
            <consortium name="Science for Life Laboratories"/>
        </authorList>
    </citation>
    <scope>NUCLEOTIDE SEQUENCE [LARGE SCALE GENOMIC DNA]</scope>
    <source>
        <strain evidence="2">Soil9</strain>
    </source>
</reference>
<dbReference type="Proteomes" id="UP000464178">
    <property type="component" value="Chromosome"/>
</dbReference>
<evidence type="ECO:0000313" key="2">
    <source>
        <dbReference type="EMBL" id="VTR95047.1"/>
    </source>
</evidence>
<dbReference type="InterPro" id="IPR011989">
    <property type="entry name" value="ARM-like"/>
</dbReference>
<sequence>MRAVLALLFALVAAPTFGEEKANKAKKPEPKYEGKPLGYWVSQFLKGDTPEQRQTAVEALCSFGPDAAPALPTFTELLLDHSEAYRLQVLSIVKEIGPAAKDARPILLKMLKNKKTSPTHVVKALVAISPEPKDAALTLAPLLEDPPLHCQDTVYRALCDIGPDAKDAIPAVQRFVMEQLTKNPGAGIDLALLHQLGPDVVPLLVEVLDATNAERNIVLDQLEKLGPKAASAAPALAKLLKDENLNTRYRAATLLWKCAENATGVPVLTELLTQLPPVKSAWPYDDRSKEPKFFASDAANALSEIGPKASTALPALRAQFVVGLGAAVKSGVCLSVPDLDAFGKVFRVVKYSSLAPNSEAAEIHTWYHDLVMLGQAAEGAITKIEQGPKK</sequence>
<dbReference type="EMBL" id="LR593886">
    <property type="protein sequence ID" value="VTR95047.1"/>
    <property type="molecule type" value="Genomic_DNA"/>
</dbReference>
<evidence type="ECO:0000256" key="1">
    <source>
        <dbReference type="SAM" id="SignalP"/>
    </source>
</evidence>